<evidence type="ECO:0000313" key="1">
    <source>
        <dbReference type="EMBL" id="SDW45746.1"/>
    </source>
</evidence>
<dbReference type="STRING" id="28442.SAMN05443574_103331"/>
<proteinExistence type="predicted"/>
<sequence length="105" mass="12304">MTTAEQLPSIEEILDQHDFPYQERYRSTRKERISDYLKAKLENPNRTQAAEQSGISRAAAAQIDKAIQRMPPRHRSVFYRELLHRVQLKVPVQTPRGEKSERNTT</sequence>
<gene>
    <name evidence="1" type="ORF">SAMN05443574_103331</name>
</gene>
<evidence type="ECO:0000313" key="2">
    <source>
        <dbReference type="Proteomes" id="UP000182573"/>
    </source>
</evidence>
<dbReference type="EMBL" id="FNOF01000003">
    <property type="protein sequence ID" value="SDW45746.1"/>
    <property type="molecule type" value="Genomic_DNA"/>
</dbReference>
<dbReference type="Proteomes" id="UP000182573">
    <property type="component" value="Unassembled WGS sequence"/>
</dbReference>
<dbReference type="RefSeq" id="WP_139175292.1">
    <property type="nucleotide sequence ID" value="NZ_FNOF01000003.1"/>
</dbReference>
<organism evidence="1 2">
    <name type="scientific">Haloarcula vallismortis</name>
    <name type="common">Halobacterium vallismortis</name>
    <dbReference type="NCBI Taxonomy" id="28442"/>
    <lineage>
        <taxon>Archaea</taxon>
        <taxon>Methanobacteriati</taxon>
        <taxon>Methanobacteriota</taxon>
        <taxon>Stenosarchaea group</taxon>
        <taxon>Halobacteria</taxon>
        <taxon>Halobacteriales</taxon>
        <taxon>Haloarculaceae</taxon>
        <taxon>Haloarcula</taxon>
    </lineage>
</organism>
<reference evidence="1 2" key="1">
    <citation type="submission" date="2016-10" db="EMBL/GenBank/DDBJ databases">
        <authorList>
            <person name="de Groot N.N."/>
        </authorList>
    </citation>
    <scope>NUCLEOTIDE SEQUENCE [LARGE SCALE GENOMIC DNA]</scope>
    <source>
        <strain evidence="1 2">DSM 3756</strain>
    </source>
</reference>
<accession>A0A1H2TPA5</accession>
<name>A0A1H2TPA5_HALVA</name>
<dbReference type="AlphaFoldDB" id="A0A1H2TPA5"/>
<protein>
    <submittedName>
        <fullName evidence="1">Uncharacterized protein</fullName>
    </submittedName>
</protein>